<dbReference type="Proteomes" id="UP000789396">
    <property type="component" value="Unassembled WGS sequence"/>
</dbReference>
<evidence type="ECO:0000313" key="2">
    <source>
        <dbReference type="EMBL" id="CAG8488263.1"/>
    </source>
</evidence>
<reference evidence="2" key="1">
    <citation type="submission" date="2021-06" db="EMBL/GenBank/DDBJ databases">
        <authorList>
            <person name="Kallberg Y."/>
            <person name="Tangrot J."/>
            <person name="Rosling A."/>
        </authorList>
    </citation>
    <scope>NUCLEOTIDE SEQUENCE</scope>
    <source>
        <strain evidence="2">IN212</strain>
    </source>
</reference>
<feature type="compositionally biased region" description="Basic and acidic residues" evidence="1">
    <location>
        <begin position="33"/>
        <end position="54"/>
    </location>
</feature>
<dbReference type="EMBL" id="CAJVPZ010001271">
    <property type="protein sequence ID" value="CAG8488263.1"/>
    <property type="molecule type" value="Genomic_DNA"/>
</dbReference>
<sequence length="296" mass="31767">MLHEYDSRETTQLYRLDVTPLYRDQSKTNAKGSKTEAEETKRPRPTKNEHENPKNNKVPKNGGDGGGGPGDDGRHRSHHHGGSANIPGQEYLSDSLSEGLTDYFNALNIIAESRYADAFADPKNKGDPKSSGDKGGGPGNDADHRNRHGSHRNHGGSGAVGAVGALPVDDQNLSYIQDAMDLLDLADQLTEYYEAIATISESEYAATFAGLTAVPYITSTIQSNITSTITSNITSTIQSNITSTITSNITSTIPSTATQSITILPTTTPQLPPTNNTTEIVVVDLRSFPVQLIRLT</sequence>
<accession>A0A9N8WFT5</accession>
<feature type="compositionally biased region" description="Basic residues" evidence="1">
    <location>
        <begin position="145"/>
        <end position="154"/>
    </location>
</feature>
<dbReference type="OrthoDB" id="10650387at2759"/>
<feature type="region of interest" description="Disordered" evidence="1">
    <location>
        <begin position="1"/>
        <end position="90"/>
    </location>
</feature>
<comment type="caution">
    <text evidence="2">The sequence shown here is derived from an EMBL/GenBank/DDBJ whole genome shotgun (WGS) entry which is preliminary data.</text>
</comment>
<keyword evidence="3" id="KW-1185">Reference proteome</keyword>
<protein>
    <submittedName>
        <fullName evidence="2">3783_t:CDS:1</fullName>
    </submittedName>
</protein>
<feature type="region of interest" description="Disordered" evidence="1">
    <location>
        <begin position="119"/>
        <end position="163"/>
    </location>
</feature>
<name>A0A9N8WFT5_9GLOM</name>
<evidence type="ECO:0000256" key="1">
    <source>
        <dbReference type="SAM" id="MobiDB-lite"/>
    </source>
</evidence>
<feature type="compositionally biased region" description="Basic and acidic residues" evidence="1">
    <location>
        <begin position="120"/>
        <end position="132"/>
    </location>
</feature>
<organism evidence="2 3">
    <name type="scientific">Racocetra fulgida</name>
    <dbReference type="NCBI Taxonomy" id="60492"/>
    <lineage>
        <taxon>Eukaryota</taxon>
        <taxon>Fungi</taxon>
        <taxon>Fungi incertae sedis</taxon>
        <taxon>Mucoromycota</taxon>
        <taxon>Glomeromycotina</taxon>
        <taxon>Glomeromycetes</taxon>
        <taxon>Diversisporales</taxon>
        <taxon>Gigasporaceae</taxon>
        <taxon>Racocetra</taxon>
    </lineage>
</organism>
<gene>
    <name evidence="2" type="ORF">RFULGI_LOCUS1859</name>
</gene>
<proteinExistence type="predicted"/>
<dbReference type="AlphaFoldDB" id="A0A9N8WFT5"/>
<evidence type="ECO:0000313" key="3">
    <source>
        <dbReference type="Proteomes" id="UP000789396"/>
    </source>
</evidence>